<keyword evidence="1" id="KW-0378">Hydrolase</keyword>
<dbReference type="Gene3D" id="3.40.50.10320">
    <property type="entry name" value="LmbE-like"/>
    <property type="match status" value="1"/>
</dbReference>
<dbReference type="RefSeq" id="WP_119315149.1">
    <property type="nucleotide sequence ID" value="NZ_QXDL01000079.1"/>
</dbReference>
<organism evidence="1 2">
    <name type="scientific">Calidithermus terrae</name>
    <dbReference type="NCBI Taxonomy" id="1408545"/>
    <lineage>
        <taxon>Bacteria</taxon>
        <taxon>Thermotogati</taxon>
        <taxon>Deinococcota</taxon>
        <taxon>Deinococci</taxon>
        <taxon>Thermales</taxon>
        <taxon>Thermaceae</taxon>
        <taxon>Calidithermus</taxon>
    </lineage>
</organism>
<dbReference type="EMBL" id="QXDL01000079">
    <property type="protein sequence ID" value="RIH84124.1"/>
    <property type="molecule type" value="Genomic_DNA"/>
</dbReference>
<dbReference type="PANTHER" id="PTHR12993:SF11">
    <property type="entry name" value="N-ACETYLGLUCOSAMINYL-PHOSPHATIDYLINOSITOL DE-N-ACETYLASE"/>
    <property type="match status" value="1"/>
</dbReference>
<dbReference type="Pfam" id="PF02585">
    <property type="entry name" value="PIG-L"/>
    <property type="match status" value="1"/>
</dbReference>
<dbReference type="OrthoDB" id="9790023at2"/>
<dbReference type="InterPro" id="IPR003737">
    <property type="entry name" value="GlcNAc_PI_deacetylase-related"/>
</dbReference>
<reference evidence="1 2" key="1">
    <citation type="submission" date="2018-08" db="EMBL/GenBank/DDBJ databases">
        <title>Meiothermus terrae DSM 26712 genome sequencing project.</title>
        <authorList>
            <person name="Da Costa M.S."/>
            <person name="Albuquerque L."/>
            <person name="Raposo P."/>
            <person name="Froufe H.J.C."/>
            <person name="Barroso C.S."/>
            <person name="Egas C."/>
        </authorList>
    </citation>
    <scope>NUCLEOTIDE SEQUENCE [LARGE SCALE GENOMIC DNA]</scope>
    <source>
        <strain evidence="1 2">DSM 26712</strain>
    </source>
</reference>
<dbReference type="SUPFAM" id="SSF102588">
    <property type="entry name" value="LmbE-like"/>
    <property type="match status" value="1"/>
</dbReference>
<dbReference type="PANTHER" id="PTHR12993">
    <property type="entry name" value="N-ACETYLGLUCOSAMINYL-PHOSPHATIDYLINOSITOL DE-N-ACETYLASE-RELATED"/>
    <property type="match status" value="1"/>
</dbReference>
<dbReference type="InterPro" id="IPR024078">
    <property type="entry name" value="LmbE-like_dom_sf"/>
</dbReference>
<keyword evidence="2" id="KW-1185">Reference proteome</keyword>
<sequence>MRLMAIFPHPDDEIGTAGTLARHALRGDAVKLVWLTRGELASQFGDAPPEEVAAVREGHGREVARILGAEYEFLNYPDTGLTGGREEALSVARLVAAWKPDVVFTWDPHDVHPDHRAAYTATLSALKLCRIPKLVGEAHRSRIRLLHYYREDIHRPVVYVDIGEEGQAVAEQVFSLYRDFYQWDYSLEAFRANRARLGTLAGVRYAERFQAEGPLPHPYLPR</sequence>
<accession>A0A399EHJ2</accession>
<comment type="caution">
    <text evidence="1">The sequence shown here is derived from an EMBL/GenBank/DDBJ whole genome shotgun (WGS) entry which is preliminary data.</text>
</comment>
<dbReference type="AlphaFoldDB" id="A0A399EHJ2"/>
<dbReference type="EC" id="3.5.1.-" evidence="1"/>
<gene>
    <name evidence="1" type="primary">bshB1_1</name>
    <name evidence="1" type="ORF">Mterra_02066</name>
</gene>
<evidence type="ECO:0000313" key="2">
    <source>
        <dbReference type="Proteomes" id="UP000265715"/>
    </source>
</evidence>
<proteinExistence type="predicted"/>
<protein>
    <submittedName>
        <fullName evidence="1">N-acetyl-alpha-D-glucosaminyl L-malate deacetylase 1</fullName>
        <ecNumber evidence="1">3.5.1.-</ecNumber>
    </submittedName>
</protein>
<evidence type="ECO:0000313" key="1">
    <source>
        <dbReference type="EMBL" id="RIH84124.1"/>
    </source>
</evidence>
<dbReference type="GO" id="GO:0016811">
    <property type="term" value="F:hydrolase activity, acting on carbon-nitrogen (but not peptide) bonds, in linear amides"/>
    <property type="evidence" value="ECO:0007669"/>
    <property type="project" value="TreeGrafter"/>
</dbReference>
<dbReference type="Proteomes" id="UP000265715">
    <property type="component" value="Unassembled WGS sequence"/>
</dbReference>
<name>A0A399EHJ2_9DEIN</name>